<organism evidence="1 2">
    <name type="scientific">Actinopolymorpha pittospori</name>
    <dbReference type="NCBI Taxonomy" id="648752"/>
    <lineage>
        <taxon>Bacteria</taxon>
        <taxon>Bacillati</taxon>
        <taxon>Actinomycetota</taxon>
        <taxon>Actinomycetes</taxon>
        <taxon>Propionibacteriales</taxon>
        <taxon>Actinopolymorphaceae</taxon>
        <taxon>Actinopolymorpha</taxon>
    </lineage>
</organism>
<dbReference type="AlphaFoldDB" id="A0A927RBE9"/>
<accession>A0A927RBE9</accession>
<keyword evidence="2" id="KW-1185">Reference proteome</keyword>
<dbReference type="Proteomes" id="UP000638648">
    <property type="component" value="Unassembled WGS sequence"/>
</dbReference>
<comment type="caution">
    <text evidence="1">The sequence shown here is derived from an EMBL/GenBank/DDBJ whole genome shotgun (WGS) entry which is preliminary data.</text>
</comment>
<protein>
    <submittedName>
        <fullName evidence="1">Uncharacterized protein</fullName>
    </submittedName>
</protein>
<dbReference type="RefSeq" id="WP_192750205.1">
    <property type="nucleotide sequence ID" value="NZ_BAABJL010000025.1"/>
</dbReference>
<sequence>MTADAVTAEQVAALRALLAGDLEEHVRLRDQLDREAAATGYTALLAAAFFEAVDRRFGQDGASADMAAFVSDVRSRTTAAAESIDPPLPNA</sequence>
<proteinExistence type="predicted"/>
<evidence type="ECO:0000313" key="1">
    <source>
        <dbReference type="EMBL" id="MBE1606000.1"/>
    </source>
</evidence>
<name>A0A927RBE9_9ACTN</name>
<gene>
    <name evidence="1" type="ORF">HEB94_002848</name>
</gene>
<dbReference type="EMBL" id="JADBEM010000001">
    <property type="protein sequence ID" value="MBE1606000.1"/>
    <property type="molecule type" value="Genomic_DNA"/>
</dbReference>
<evidence type="ECO:0000313" key="2">
    <source>
        <dbReference type="Proteomes" id="UP000638648"/>
    </source>
</evidence>
<reference evidence="1" key="1">
    <citation type="submission" date="2020-10" db="EMBL/GenBank/DDBJ databases">
        <title>Sequencing the genomes of 1000 actinobacteria strains.</title>
        <authorList>
            <person name="Klenk H.-P."/>
        </authorList>
    </citation>
    <scope>NUCLEOTIDE SEQUENCE</scope>
    <source>
        <strain evidence="1">DSM 45354</strain>
    </source>
</reference>